<reference evidence="1" key="1">
    <citation type="journal article" date="2020" name="mSystems">
        <title>Genome- and Community-Level Interaction Insights into Carbon Utilization and Element Cycling Functions of Hydrothermarchaeota in Hydrothermal Sediment.</title>
        <authorList>
            <person name="Zhou Z."/>
            <person name="Liu Y."/>
            <person name="Xu W."/>
            <person name="Pan J."/>
            <person name="Luo Z.H."/>
            <person name="Li M."/>
        </authorList>
    </citation>
    <scope>NUCLEOTIDE SEQUENCE [LARGE SCALE GENOMIC DNA]</scope>
    <source>
        <strain evidence="1">SpSt-222</strain>
    </source>
</reference>
<gene>
    <name evidence="1" type="ORF">ENP47_08590</name>
</gene>
<evidence type="ECO:0000313" key="1">
    <source>
        <dbReference type="EMBL" id="HEF65638.1"/>
    </source>
</evidence>
<organism evidence="1">
    <name type="scientific">Thermomicrobium roseum</name>
    <dbReference type="NCBI Taxonomy" id="500"/>
    <lineage>
        <taxon>Bacteria</taxon>
        <taxon>Pseudomonadati</taxon>
        <taxon>Thermomicrobiota</taxon>
        <taxon>Thermomicrobia</taxon>
        <taxon>Thermomicrobiales</taxon>
        <taxon>Thermomicrobiaceae</taxon>
        <taxon>Thermomicrobium</taxon>
    </lineage>
</organism>
<protein>
    <submittedName>
        <fullName evidence="1">Uncharacterized protein</fullName>
    </submittedName>
</protein>
<dbReference type="EMBL" id="DSJL01000011">
    <property type="protein sequence ID" value="HEF65638.1"/>
    <property type="molecule type" value="Genomic_DNA"/>
</dbReference>
<accession>A0A7C1K4M4</accession>
<dbReference type="AlphaFoldDB" id="A0A7C1K4M4"/>
<sequence>MTGVTGAPPQLPNEIAGWVCDWQAARSNLELVTHRTDRRGAAIGEALAGRIIVRRQQSGWEIEARLWVLEDIAEHQRLRVRRGSATTPGEMHDFLVDAGLPRELAISVAEAAASLSLPASS</sequence>
<name>A0A7C1K4M4_THERO</name>
<proteinExistence type="predicted"/>
<comment type="caution">
    <text evidence="1">The sequence shown here is derived from an EMBL/GenBank/DDBJ whole genome shotgun (WGS) entry which is preliminary data.</text>
</comment>